<evidence type="ECO:0000256" key="3">
    <source>
        <dbReference type="SAM" id="Phobius"/>
    </source>
</evidence>
<evidence type="ECO:0000313" key="5">
    <source>
        <dbReference type="Proteomes" id="UP001604336"/>
    </source>
</evidence>
<feature type="coiled-coil region" evidence="1">
    <location>
        <begin position="237"/>
        <end position="299"/>
    </location>
</feature>
<keyword evidence="3" id="KW-0812">Transmembrane</keyword>
<dbReference type="Proteomes" id="UP001604336">
    <property type="component" value="Unassembled WGS sequence"/>
</dbReference>
<keyword evidence="5" id="KW-1185">Reference proteome</keyword>
<proteinExistence type="predicted"/>
<feature type="transmembrane region" description="Helical" evidence="3">
    <location>
        <begin position="89"/>
        <end position="111"/>
    </location>
</feature>
<keyword evidence="3" id="KW-1133">Transmembrane helix</keyword>
<organism evidence="4 5">
    <name type="scientific">Abeliophyllum distichum</name>
    <dbReference type="NCBI Taxonomy" id="126358"/>
    <lineage>
        <taxon>Eukaryota</taxon>
        <taxon>Viridiplantae</taxon>
        <taxon>Streptophyta</taxon>
        <taxon>Embryophyta</taxon>
        <taxon>Tracheophyta</taxon>
        <taxon>Spermatophyta</taxon>
        <taxon>Magnoliopsida</taxon>
        <taxon>eudicotyledons</taxon>
        <taxon>Gunneridae</taxon>
        <taxon>Pentapetalae</taxon>
        <taxon>asterids</taxon>
        <taxon>lamiids</taxon>
        <taxon>Lamiales</taxon>
        <taxon>Oleaceae</taxon>
        <taxon>Forsythieae</taxon>
        <taxon>Abeliophyllum</taxon>
    </lineage>
</organism>
<feature type="compositionally biased region" description="Polar residues" evidence="2">
    <location>
        <begin position="62"/>
        <end position="78"/>
    </location>
</feature>
<dbReference type="EMBL" id="JBFOLK010000014">
    <property type="protein sequence ID" value="KAL2461858.1"/>
    <property type="molecule type" value="Genomic_DNA"/>
</dbReference>
<comment type="caution">
    <text evidence="4">The sequence shown here is derived from an EMBL/GenBank/DDBJ whole genome shotgun (WGS) entry which is preliminary data.</text>
</comment>
<protein>
    <submittedName>
        <fullName evidence="4">Uncharacterized protein</fullName>
    </submittedName>
</protein>
<dbReference type="AlphaFoldDB" id="A0ABD1PEM9"/>
<evidence type="ECO:0000256" key="1">
    <source>
        <dbReference type="SAM" id="Coils"/>
    </source>
</evidence>
<evidence type="ECO:0000256" key="2">
    <source>
        <dbReference type="SAM" id="MobiDB-lite"/>
    </source>
</evidence>
<reference evidence="5" key="1">
    <citation type="submission" date="2024-07" db="EMBL/GenBank/DDBJ databases">
        <title>Two chromosome-level genome assemblies of Korean endemic species Abeliophyllum distichum and Forsythia ovata (Oleaceae).</title>
        <authorList>
            <person name="Jang H."/>
        </authorList>
    </citation>
    <scope>NUCLEOTIDE SEQUENCE [LARGE SCALE GENOMIC DNA]</scope>
</reference>
<keyword evidence="3" id="KW-0472">Membrane</keyword>
<evidence type="ECO:0000313" key="4">
    <source>
        <dbReference type="EMBL" id="KAL2461858.1"/>
    </source>
</evidence>
<gene>
    <name evidence="4" type="ORF">Adt_45278</name>
</gene>
<accession>A0ABD1PEM9</accession>
<name>A0ABD1PEM9_9LAMI</name>
<feature type="region of interest" description="Disordered" evidence="2">
    <location>
        <begin position="1"/>
        <end position="80"/>
    </location>
</feature>
<sequence>MPSNEKNLPKKELEGPQTSITYPVGESSPIQGVVSPNVESEGIPIEFPVVQEPIRPDKDESSQASKSLSDTRPPSSSKVTDESANEVSFILFSILTLFTVMKMLSNCIILYRMLDAILRSIQDLFTSWEQVKVSHVARSFSASRPSTASAAFSIENMNILKQAVLEYTTFMDMDIVNASATSQRDKFERLSNQMARALELPLLRLPTDLKLSLKVIHQEINALLVKNVELKAKKTQYVNAVNEKESLYHEIDKAKNSLDEISSEVMVEDSLMMSLDTQMKEIQAKIDDCKARLAAKKCNAS</sequence>
<keyword evidence="1" id="KW-0175">Coiled coil</keyword>